<accession>A0A150RMN6</accession>
<gene>
    <name evidence="2" type="ORF">BE17_31480</name>
</gene>
<reference evidence="2 3" key="1">
    <citation type="submission" date="2014-02" db="EMBL/GenBank/DDBJ databases">
        <title>The small core and large imbalanced accessory genome model reveals a collaborative survival strategy of Sorangium cellulosum strains in nature.</title>
        <authorList>
            <person name="Han K."/>
            <person name="Peng R."/>
            <person name="Blom J."/>
            <person name="Li Y.-Z."/>
        </authorList>
    </citation>
    <scope>NUCLEOTIDE SEQUENCE [LARGE SCALE GENOMIC DNA]</scope>
    <source>
        <strain evidence="2 3">So0011-07</strain>
    </source>
</reference>
<sequence length="109" mass="11633">MPESDVTSSEPLRITSRAFRAASRALAATTAFSMIFFALCGFSSKYCASLSLTAASTMPLTSLETSFDFVCESNDGSGCLMLSTHVSPSRASSPWRPCFSSLKRLCALP</sequence>
<dbReference type="Proteomes" id="UP000075635">
    <property type="component" value="Unassembled WGS sequence"/>
</dbReference>
<dbReference type="EMBL" id="JEMB01002382">
    <property type="protein sequence ID" value="KYF81549.1"/>
    <property type="molecule type" value="Genomic_DNA"/>
</dbReference>
<keyword evidence="1" id="KW-0812">Transmembrane</keyword>
<comment type="caution">
    <text evidence="2">The sequence shown here is derived from an EMBL/GenBank/DDBJ whole genome shotgun (WGS) entry which is preliminary data.</text>
</comment>
<keyword evidence="1" id="KW-0472">Membrane</keyword>
<organism evidence="2 3">
    <name type="scientific">Sorangium cellulosum</name>
    <name type="common">Polyangium cellulosum</name>
    <dbReference type="NCBI Taxonomy" id="56"/>
    <lineage>
        <taxon>Bacteria</taxon>
        <taxon>Pseudomonadati</taxon>
        <taxon>Myxococcota</taxon>
        <taxon>Polyangia</taxon>
        <taxon>Polyangiales</taxon>
        <taxon>Polyangiaceae</taxon>
        <taxon>Sorangium</taxon>
    </lineage>
</organism>
<proteinExistence type="predicted"/>
<protein>
    <submittedName>
        <fullName evidence="2">Uncharacterized protein</fullName>
    </submittedName>
</protein>
<evidence type="ECO:0000313" key="2">
    <source>
        <dbReference type="EMBL" id="KYF81549.1"/>
    </source>
</evidence>
<evidence type="ECO:0000256" key="1">
    <source>
        <dbReference type="SAM" id="Phobius"/>
    </source>
</evidence>
<feature type="transmembrane region" description="Helical" evidence="1">
    <location>
        <begin position="21"/>
        <end position="39"/>
    </location>
</feature>
<keyword evidence="1" id="KW-1133">Transmembrane helix</keyword>
<evidence type="ECO:0000313" key="3">
    <source>
        <dbReference type="Proteomes" id="UP000075635"/>
    </source>
</evidence>
<dbReference type="AlphaFoldDB" id="A0A150RMN6"/>
<name>A0A150RMN6_SORCE</name>